<dbReference type="AlphaFoldDB" id="A0A9P7R424"/>
<gene>
    <name evidence="1" type="ORF">JMJ77_013795</name>
</gene>
<proteinExistence type="predicted"/>
<name>A0A9P7R424_9PEZI</name>
<organism evidence="1 2">
    <name type="scientific">Colletotrichum scovillei</name>
    <dbReference type="NCBI Taxonomy" id="1209932"/>
    <lineage>
        <taxon>Eukaryota</taxon>
        <taxon>Fungi</taxon>
        <taxon>Dikarya</taxon>
        <taxon>Ascomycota</taxon>
        <taxon>Pezizomycotina</taxon>
        <taxon>Sordariomycetes</taxon>
        <taxon>Hypocreomycetidae</taxon>
        <taxon>Glomerellales</taxon>
        <taxon>Glomerellaceae</taxon>
        <taxon>Colletotrichum</taxon>
        <taxon>Colletotrichum acutatum species complex</taxon>
    </lineage>
</organism>
<accession>A0A9P7R424</accession>
<dbReference type="EMBL" id="JAESDN010000006">
    <property type="protein sequence ID" value="KAG7048148.1"/>
    <property type="molecule type" value="Genomic_DNA"/>
</dbReference>
<protein>
    <submittedName>
        <fullName evidence="1">Uncharacterized protein</fullName>
    </submittedName>
</protein>
<sequence length="30" mass="3352">MRHGNDNRDLSSLHFSCASSIMILEAPMFA</sequence>
<evidence type="ECO:0000313" key="1">
    <source>
        <dbReference type="EMBL" id="KAG7048148.1"/>
    </source>
</evidence>
<dbReference type="Proteomes" id="UP000699042">
    <property type="component" value="Unassembled WGS sequence"/>
</dbReference>
<feature type="non-terminal residue" evidence="1">
    <location>
        <position position="30"/>
    </location>
</feature>
<keyword evidence="2" id="KW-1185">Reference proteome</keyword>
<evidence type="ECO:0000313" key="2">
    <source>
        <dbReference type="Proteomes" id="UP000699042"/>
    </source>
</evidence>
<comment type="caution">
    <text evidence="1">The sequence shown here is derived from an EMBL/GenBank/DDBJ whole genome shotgun (WGS) entry which is preliminary data.</text>
</comment>
<reference evidence="1" key="1">
    <citation type="submission" date="2021-05" db="EMBL/GenBank/DDBJ databases">
        <title>Comparative genomics of three Colletotrichum scovillei strains and genetic complementation revealed genes involved fungal growth and virulence on chili pepper.</title>
        <authorList>
            <person name="Hsieh D.-K."/>
            <person name="Chuang S.-C."/>
            <person name="Chen C.-Y."/>
            <person name="Chao Y.-T."/>
            <person name="Lu M.-Y.J."/>
            <person name="Lee M.-H."/>
            <person name="Shih M.-C."/>
        </authorList>
    </citation>
    <scope>NUCLEOTIDE SEQUENCE</scope>
    <source>
        <strain evidence="1">Coll-153</strain>
    </source>
</reference>